<evidence type="ECO:0000313" key="2">
    <source>
        <dbReference type="EMBL" id="GBM29742.1"/>
    </source>
</evidence>
<reference evidence="2 3" key="1">
    <citation type="journal article" date="2019" name="Sci. Rep.">
        <title>Orb-weaving spider Araneus ventricosus genome elucidates the spidroin gene catalogue.</title>
        <authorList>
            <person name="Kono N."/>
            <person name="Nakamura H."/>
            <person name="Ohtoshi R."/>
            <person name="Moran D.A.P."/>
            <person name="Shinohara A."/>
            <person name="Yoshida Y."/>
            <person name="Fujiwara M."/>
            <person name="Mori M."/>
            <person name="Tomita M."/>
            <person name="Arakawa K."/>
        </authorList>
    </citation>
    <scope>NUCLEOTIDE SEQUENCE [LARGE SCALE GENOMIC DNA]</scope>
</reference>
<proteinExistence type="predicted"/>
<dbReference type="AlphaFoldDB" id="A0A4Y2EKF9"/>
<dbReference type="EMBL" id="BGPR01000643">
    <property type="protein sequence ID" value="GBM29742.1"/>
    <property type="molecule type" value="Genomic_DNA"/>
</dbReference>
<dbReference type="Proteomes" id="UP000499080">
    <property type="component" value="Unassembled WGS sequence"/>
</dbReference>
<dbReference type="SUPFAM" id="SSF56219">
    <property type="entry name" value="DNase I-like"/>
    <property type="match status" value="1"/>
</dbReference>
<organism evidence="2 3">
    <name type="scientific">Araneus ventricosus</name>
    <name type="common">Orbweaver spider</name>
    <name type="synonym">Epeira ventricosa</name>
    <dbReference type="NCBI Taxonomy" id="182803"/>
    <lineage>
        <taxon>Eukaryota</taxon>
        <taxon>Metazoa</taxon>
        <taxon>Ecdysozoa</taxon>
        <taxon>Arthropoda</taxon>
        <taxon>Chelicerata</taxon>
        <taxon>Arachnida</taxon>
        <taxon>Araneae</taxon>
        <taxon>Araneomorphae</taxon>
        <taxon>Entelegynae</taxon>
        <taxon>Araneoidea</taxon>
        <taxon>Araneidae</taxon>
        <taxon>Araneus</taxon>
    </lineage>
</organism>
<feature type="domain" description="Endonuclease/exonuclease/phosphatase" evidence="1">
    <location>
        <begin position="143"/>
        <end position="263"/>
    </location>
</feature>
<gene>
    <name evidence="2" type="ORF">AVEN_156921_1</name>
</gene>
<dbReference type="InterPro" id="IPR036691">
    <property type="entry name" value="Endo/exonu/phosph_ase_sf"/>
</dbReference>
<evidence type="ECO:0000259" key="1">
    <source>
        <dbReference type="Pfam" id="PF14529"/>
    </source>
</evidence>
<dbReference type="GO" id="GO:0003824">
    <property type="term" value="F:catalytic activity"/>
    <property type="evidence" value="ECO:0007669"/>
    <property type="project" value="InterPro"/>
</dbReference>
<dbReference type="OrthoDB" id="6437148at2759"/>
<sequence>MRLHLGFGSYKSGSSLTLSGALSGTNSDMSIKNSLNRQCYAQGALVFTFLSFGKFFQAKLGRSKCATKELPNLQRDPFPEIYLIQEPYTCKGKVLGLPFSWKILAAENGTVLVAIRNNNISVIARHVSKEIVVADLFVGSSLITVASFYIPPSKNKSEAILELEEVLKNLNIDSLVLGGDINMRRLIWGPDIPDHRAADDGGPFVDFIMKYNFKIINNPNSLSTFESRNGKSWTDVIISSRGLFHKINDWTFTKCMFSDHSYLTFNIALDFVPPQGDNLRISKSTISGLGIWWQKN</sequence>
<dbReference type="InterPro" id="IPR005135">
    <property type="entry name" value="Endo/exonuclease/phosphatase"/>
</dbReference>
<keyword evidence="3" id="KW-1185">Reference proteome</keyword>
<accession>A0A4Y2EKF9</accession>
<protein>
    <recommendedName>
        <fullName evidence="1">Endonuclease/exonuclease/phosphatase domain-containing protein</fullName>
    </recommendedName>
</protein>
<comment type="caution">
    <text evidence="2">The sequence shown here is derived from an EMBL/GenBank/DDBJ whole genome shotgun (WGS) entry which is preliminary data.</text>
</comment>
<name>A0A4Y2EKF9_ARAVE</name>
<dbReference type="Gene3D" id="3.60.10.10">
    <property type="entry name" value="Endonuclease/exonuclease/phosphatase"/>
    <property type="match status" value="1"/>
</dbReference>
<evidence type="ECO:0000313" key="3">
    <source>
        <dbReference type="Proteomes" id="UP000499080"/>
    </source>
</evidence>
<dbReference type="Pfam" id="PF14529">
    <property type="entry name" value="Exo_endo_phos_2"/>
    <property type="match status" value="1"/>
</dbReference>